<proteinExistence type="predicted"/>
<dbReference type="STRING" id="402676.B6K2I1"/>
<sequence>MSTSIVLYPTPKDGVTRVKFVPGVLDELLVASWDGSLQYFSTNKGGELKLSIPHNEPVLSMSFCSPTQIVSGYLHGELRVSDLTTGEERAWNAHSLGVCDLINASSIGCTISASWDKTLQFWDPRAQTRQHKQELAGKPFTISNNGYRLAVGCSMRENLVFDVRNMQEPLLKKPSSFKYMTRRVCLLPDNEGFVSSSIEGRTSVEFLNPAPDWQARNFTFKCHRQTQGDQDIVYPVNALAFHPIHGTLATAGGDGAVAVWDLNVRKRLRLSKMCKTSISDIDFNSNGTLLVVGTCAEEKHGEVHIQALDPEYGAPKRKA</sequence>
<dbReference type="GO" id="GO:0140499">
    <property type="term" value="P:negative regulation of mitotic spindle assembly checkpoint signaling"/>
    <property type="evidence" value="ECO:0007669"/>
    <property type="project" value="EnsemblFungi"/>
</dbReference>
<dbReference type="eggNOG" id="KOG1036">
    <property type="taxonomic scope" value="Eukaryota"/>
</dbReference>
<dbReference type="GO" id="GO:0000776">
    <property type="term" value="C:kinetochore"/>
    <property type="evidence" value="ECO:0000318"/>
    <property type="project" value="GO_Central"/>
</dbReference>
<dbReference type="GO" id="GO:0007094">
    <property type="term" value="P:mitotic spindle assembly checkpoint signaling"/>
    <property type="evidence" value="ECO:0000318"/>
    <property type="project" value="GO_Central"/>
</dbReference>
<dbReference type="OrthoDB" id="10262475at2759"/>
<keyword evidence="2" id="KW-0677">Repeat</keyword>
<dbReference type="HOGENOM" id="CLU_038526_0_0_1"/>
<dbReference type="Pfam" id="PF00400">
    <property type="entry name" value="WD40"/>
    <property type="match status" value="2"/>
</dbReference>
<organism evidence="4 6">
    <name type="scientific">Schizosaccharomyces japonicus (strain yFS275 / FY16936)</name>
    <name type="common">Fission yeast</name>
    <dbReference type="NCBI Taxonomy" id="402676"/>
    <lineage>
        <taxon>Eukaryota</taxon>
        <taxon>Fungi</taxon>
        <taxon>Dikarya</taxon>
        <taxon>Ascomycota</taxon>
        <taxon>Taphrinomycotina</taxon>
        <taxon>Schizosaccharomycetes</taxon>
        <taxon>Schizosaccharomycetales</taxon>
        <taxon>Schizosaccharomycetaceae</taxon>
        <taxon>Schizosaccharomyces</taxon>
    </lineage>
</organism>
<dbReference type="InterPro" id="IPR015943">
    <property type="entry name" value="WD40/YVTN_repeat-like_dom_sf"/>
</dbReference>
<name>B6K2I1_SCHJY</name>
<dbReference type="GO" id="GO:1990298">
    <property type="term" value="C:bub1-bub3 complex"/>
    <property type="evidence" value="ECO:0000318"/>
    <property type="project" value="GO_Central"/>
</dbReference>
<feature type="repeat" description="WD" evidence="3">
    <location>
        <begin position="236"/>
        <end position="270"/>
    </location>
</feature>
<evidence type="ECO:0000256" key="3">
    <source>
        <dbReference type="PROSITE-ProRule" id="PRU00221"/>
    </source>
</evidence>
<dbReference type="RefSeq" id="XP_002173655.1">
    <property type="nucleotide sequence ID" value="XM_002173619.2"/>
</dbReference>
<dbReference type="Proteomes" id="UP000001744">
    <property type="component" value="Unassembled WGS sequence"/>
</dbReference>
<dbReference type="InterPro" id="IPR036322">
    <property type="entry name" value="WD40_repeat_dom_sf"/>
</dbReference>
<reference evidence="4 6" key="1">
    <citation type="journal article" date="2011" name="Science">
        <title>Comparative functional genomics of the fission yeasts.</title>
        <authorList>
            <person name="Rhind N."/>
            <person name="Chen Z."/>
            <person name="Yassour M."/>
            <person name="Thompson D.A."/>
            <person name="Haas B.J."/>
            <person name="Habib N."/>
            <person name="Wapinski I."/>
            <person name="Roy S."/>
            <person name="Lin M.F."/>
            <person name="Heiman D.I."/>
            <person name="Young S.K."/>
            <person name="Furuya K."/>
            <person name="Guo Y."/>
            <person name="Pidoux A."/>
            <person name="Chen H.M."/>
            <person name="Robbertse B."/>
            <person name="Goldberg J.M."/>
            <person name="Aoki K."/>
            <person name="Bayne E.H."/>
            <person name="Berlin A.M."/>
            <person name="Desjardins C.A."/>
            <person name="Dobbs E."/>
            <person name="Dukaj L."/>
            <person name="Fan L."/>
            <person name="FitzGerald M.G."/>
            <person name="French C."/>
            <person name="Gujja S."/>
            <person name="Hansen K."/>
            <person name="Keifenheim D."/>
            <person name="Levin J.Z."/>
            <person name="Mosher R.A."/>
            <person name="Mueller C.A."/>
            <person name="Pfiffner J."/>
            <person name="Priest M."/>
            <person name="Russ C."/>
            <person name="Smialowska A."/>
            <person name="Swoboda P."/>
            <person name="Sykes S.M."/>
            <person name="Vaughn M."/>
            <person name="Vengrova S."/>
            <person name="Yoder R."/>
            <person name="Zeng Q."/>
            <person name="Allshire R."/>
            <person name="Baulcombe D."/>
            <person name="Birren B.W."/>
            <person name="Brown W."/>
            <person name="Ekwall K."/>
            <person name="Kellis M."/>
            <person name="Leatherwood J."/>
            <person name="Levin H."/>
            <person name="Margalit H."/>
            <person name="Martienssen R."/>
            <person name="Nieduszynski C.A."/>
            <person name="Spatafora J.W."/>
            <person name="Friedman N."/>
            <person name="Dalgaard J.Z."/>
            <person name="Baumann P."/>
            <person name="Niki H."/>
            <person name="Regev A."/>
            <person name="Nusbaum C."/>
        </authorList>
    </citation>
    <scope>NUCLEOTIDE SEQUENCE [LARGE SCALE GENOMIC DNA]</scope>
    <source>
        <strain evidence="6">yFS275 / FY16936</strain>
    </source>
</reference>
<dbReference type="EMBL" id="KE651166">
    <property type="protein sequence ID" value="EEB07362.1"/>
    <property type="molecule type" value="Genomic_DNA"/>
</dbReference>
<dbReference type="GeneID" id="7049197"/>
<keyword evidence="1 3" id="KW-0853">WD repeat</keyword>
<dbReference type="GO" id="GO:0043130">
    <property type="term" value="F:ubiquitin binding"/>
    <property type="evidence" value="ECO:0000318"/>
    <property type="project" value="GO_Central"/>
</dbReference>
<gene>
    <name evidence="5" type="primary">bub3</name>
    <name evidence="4" type="ORF">SJAG_02451</name>
</gene>
<dbReference type="SMART" id="SM00320">
    <property type="entry name" value="WD40"/>
    <property type="match status" value="4"/>
</dbReference>
<dbReference type="InterPro" id="IPR001680">
    <property type="entry name" value="WD40_rpt"/>
</dbReference>
<dbReference type="PROSITE" id="PS50082">
    <property type="entry name" value="WD_REPEATS_2"/>
    <property type="match status" value="1"/>
</dbReference>
<keyword evidence="6" id="KW-1185">Reference proteome</keyword>
<dbReference type="AlphaFoldDB" id="B6K2I1"/>
<evidence type="ECO:0000313" key="6">
    <source>
        <dbReference type="Proteomes" id="UP000001744"/>
    </source>
</evidence>
<dbReference type="OMA" id="WDSTLHI"/>
<evidence type="ECO:0000256" key="2">
    <source>
        <dbReference type="ARBA" id="ARBA00022737"/>
    </source>
</evidence>
<evidence type="ECO:0000256" key="1">
    <source>
        <dbReference type="ARBA" id="ARBA00022574"/>
    </source>
</evidence>
<evidence type="ECO:0000313" key="5">
    <source>
        <dbReference type="JaponicusDB" id="SJAG_02451"/>
    </source>
</evidence>
<protein>
    <submittedName>
        <fullName evidence="4">Mitotic spindle checkpoint protein Bub3</fullName>
    </submittedName>
</protein>
<dbReference type="GO" id="GO:1990942">
    <property type="term" value="P:mitotic metaphase chromosome recapture"/>
    <property type="evidence" value="ECO:0007669"/>
    <property type="project" value="EnsemblFungi"/>
</dbReference>
<dbReference type="GO" id="GO:0005654">
    <property type="term" value="C:nucleoplasm"/>
    <property type="evidence" value="ECO:0000318"/>
    <property type="project" value="GO_Central"/>
</dbReference>
<dbReference type="PROSITE" id="PS00678">
    <property type="entry name" value="WD_REPEATS_1"/>
    <property type="match status" value="1"/>
</dbReference>
<dbReference type="PANTHER" id="PTHR10971">
    <property type="entry name" value="MRNA EXPORT FACTOR AND BUB3"/>
    <property type="match status" value="1"/>
</dbReference>
<evidence type="ECO:0000313" key="4">
    <source>
        <dbReference type="EMBL" id="EEB07362.1"/>
    </source>
</evidence>
<dbReference type="GO" id="GO:1990758">
    <property type="term" value="P:mitotic sister chromatid biorientation"/>
    <property type="evidence" value="ECO:0007669"/>
    <property type="project" value="EnsemblFungi"/>
</dbReference>
<dbReference type="Gene3D" id="2.130.10.10">
    <property type="entry name" value="YVTN repeat-like/Quinoprotein amine dehydrogenase"/>
    <property type="match status" value="1"/>
</dbReference>
<dbReference type="InterPro" id="IPR019775">
    <property type="entry name" value="WD40_repeat_CS"/>
</dbReference>
<dbReference type="VEuPathDB" id="FungiDB:SJAG_02451"/>
<dbReference type="SUPFAM" id="SSF50978">
    <property type="entry name" value="WD40 repeat-like"/>
    <property type="match status" value="1"/>
</dbReference>
<accession>B6K2I1</accession>
<dbReference type="JaponicusDB" id="SJAG_02451">
    <property type="gene designation" value="bub3"/>
</dbReference>